<dbReference type="CDD" id="cd20746">
    <property type="entry name" value="FIX_Ntox15_NUC_DUF4112_RhsA-like"/>
    <property type="match status" value="1"/>
</dbReference>
<gene>
    <name evidence="1" type="ORF">RI048_18225</name>
</gene>
<dbReference type="InterPro" id="IPR049802">
    <property type="entry name" value="RhsC-like_FIX"/>
</dbReference>
<proteinExistence type="predicted"/>
<protein>
    <submittedName>
        <fullName evidence="1">Uncharacterized protein</fullName>
    </submittedName>
</protein>
<dbReference type="EMBL" id="JAVLSJ010000009">
    <property type="protein sequence ID" value="MDR9850174.1"/>
    <property type="molecule type" value="Genomic_DNA"/>
</dbReference>
<name>A0ABU2EPX4_9BURK</name>
<accession>A0ABU2EPX4</accession>
<comment type="caution">
    <text evidence="1">The sequence shown here is derived from an EMBL/GenBank/DDBJ whole genome shotgun (WGS) entry which is preliminary data.</text>
</comment>
<keyword evidence="2" id="KW-1185">Reference proteome</keyword>
<sequence>MNDQFENALAWFSSAPGRWISSARKDLSAAGEWLWGVIQGDFNENPTTAQTAVSTVVSMIPFVDQICDVRDIVANCKKIHSEPNEVWHWVALCLTLIGLFPTLGSLVKGCGKVMFSALRRASLGTARKATAVLPDMTKYIELSISLLNRFLARPEVVKTLRALKIDNPYKYLAVKLREVKAQVNVGKLLAAFDDGKKATLSLLELVRKWGGAALGDRAIGLMKLVNEVRAQADRMLAKALKPLQDLLDQLARRLDIESDMLHRARLNTVNPHGFRRTTTDAEKEAFDKDLPSWATKSKTLKYPPLEKAPPIPPGYPRFDDGLATKNAYDTFNTIRPLDLPPGTKLRRVLDPKSADNSICWMTEEEFQKLQSKADWRKRFAVWASWNSNGEVITYIVPEGGLKVWEGVVASQKLKNSSYVLEGGARQIVVNPDDLKKALVSKRQPTHWGYDEFGQKTDLVGVPVLTNNWYESKKK</sequence>
<organism evidence="1 2">
    <name type="scientific">Herbaspirillum huttiense subsp. lycopersici</name>
    <dbReference type="NCBI Taxonomy" id="3074428"/>
    <lineage>
        <taxon>Bacteria</taxon>
        <taxon>Pseudomonadati</taxon>
        <taxon>Pseudomonadota</taxon>
        <taxon>Betaproteobacteria</taxon>
        <taxon>Burkholderiales</taxon>
        <taxon>Oxalobacteraceae</taxon>
        <taxon>Herbaspirillum</taxon>
    </lineage>
</organism>
<dbReference type="Proteomes" id="UP001246576">
    <property type="component" value="Unassembled WGS sequence"/>
</dbReference>
<evidence type="ECO:0000313" key="2">
    <source>
        <dbReference type="Proteomes" id="UP001246576"/>
    </source>
</evidence>
<dbReference type="RefSeq" id="WP_121045716.1">
    <property type="nucleotide sequence ID" value="NZ_JAVLSJ010000009.1"/>
</dbReference>
<evidence type="ECO:0000313" key="1">
    <source>
        <dbReference type="EMBL" id="MDR9850174.1"/>
    </source>
</evidence>
<reference evidence="1" key="1">
    <citation type="submission" date="2023-09" db="EMBL/GenBank/DDBJ databases">
        <title>Description of first Herbaspirillum huttiense subsp. nephrolepsisexaltata and Herbaspirillum huttiense subsp. lycopersicon.</title>
        <authorList>
            <person name="Poudel M."/>
            <person name="Sharma A."/>
            <person name="Goss E."/>
            <person name="Tapia J.H."/>
            <person name="Harmon C.M."/>
            <person name="Jones J.B."/>
        </authorList>
    </citation>
    <scope>NUCLEOTIDE SEQUENCE</scope>
    <source>
        <strain evidence="1">SE1</strain>
    </source>
</reference>